<keyword evidence="3" id="KW-0143">Chaperone</keyword>
<dbReference type="CDD" id="cd03112">
    <property type="entry name" value="CobW-like"/>
    <property type="match status" value="1"/>
</dbReference>
<dbReference type="SUPFAM" id="SSF52540">
    <property type="entry name" value="P-loop containing nucleoside triphosphate hydrolases"/>
    <property type="match status" value="1"/>
</dbReference>
<comment type="caution">
    <text evidence="8">The sequence shown here is derived from an EMBL/GenBank/DDBJ whole genome shotgun (WGS) entry which is preliminary data.</text>
</comment>
<proteinExistence type="inferred from homology"/>
<dbReference type="PANTHER" id="PTHR13748">
    <property type="entry name" value="COBW-RELATED"/>
    <property type="match status" value="1"/>
</dbReference>
<dbReference type="Pfam" id="PF07683">
    <property type="entry name" value="CobW_C"/>
    <property type="match status" value="1"/>
</dbReference>
<dbReference type="Gene3D" id="3.30.1220.10">
    <property type="entry name" value="CobW-like, C-terminal domain"/>
    <property type="match status" value="1"/>
</dbReference>
<dbReference type="SUPFAM" id="SSF90002">
    <property type="entry name" value="Hypothetical protein YjiA, C-terminal domain"/>
    <property type="match status" value="1"/>
</dbReference>
<evidence type="ECO:0000256" key="4">
    <source>
        <dbReference type="ARBA" id="ARBA00034320"/>
    </source>
</evidence>
<comment type="function">
    <text evidence="5">Zinc chaperone that directly transfers zinc cofactor to target proteins, thereby activating them. Zinc is transferred from the CXCC motif in the GTPase domain to the zinc binding site in target proteins in a process requiring GTP hydrolysis.</text>
</comment>
<sequence length="325" mass="36429">MSTTPIPVTVLTGFLGAGKTTLLRYLLEGDHGLKIAVIENEFSEADIDGALLGDKAVRIVKVANGCVCCTGSKDLSYALTVLLEQLDQGEIEFDRLVIECTGLADPGPVAQTFFMDEDLREHYLLDGIITLVDAVHAQEQLSRSIAQAQVGFADRLLVSKRDLVEEADFLALCERLQRINRRAPVHVADHGRIDLSVLLDIRGFNLNDQLDRKMLFRPLMAGRTEKPDNITSLALKAERPLDIDRISRFMEGVLERHGSNLLRYKGILNIVDEPRKLLFQGVQRLYGADWDREWEDNEVRESVIVFIGMDLPEAELREGFESAQV</sequence>
<comment type="catalytic activity">
    <reaction evidence="6">
        <text>GTP + H2O = GDP + phosphate + H(+)</text>
        <dbReference type="Rhea" id="RHEA:19669"/>
        <dbReference type="ChEBI" id="CHEBI:15377"/>
        <dbReference type="ChEBI" id="CHEBI:15378"/>
        <dbReference type="ChEBI" id="CHEBI:37565"/>
        <dbReference type="ChEBI" id="CHEBI:43474"/>
        <dbReference type="ChEBI" id="CHEBI:58189"/>
    </reaction>
    <physiologicalReaction direction="left-to-right" evidence="6">
        <dbReference type="Rhea" id="RHEA:19670"/>
    </physiologicalReaction>
</comment>
<evidence type="ECO:0000256" key="2">
    <source>
        <dbReference type="ARBA" id="ARBA00022801"/>
    </source>
</evidence>
<dbReference type="InterPro" id="IPR003495">
    <property type="entry name" value="CobW/HypB/UreG_nucleotide-bd"/>
</dbReference>
<dbReference type="PANTHER" id="PTHR13748:SF62">
    <property type="entry name" value="COBW DOMAIN-CONTAINING PROTEIN"/>
    <property type="match status" value="1"/>
</dbReference>
<dbReference type="InterPro" id="IPR011629">
    <property type="entry name" value="CobW-like_C"/>
</dbReference>
<dbReference type="Gene3D" id="3.40.50.300">
    <property type="entry name" value="P-loop containing nucleotide triphosphate hydrolases"/>
    <property type="match status" value="1"/>
</dbReference>
<keyword evidence="1" id="KW-0547">Nucleotide-binding</keyword>
<keyword evidence="2" id="KW-0378">Hydrolase</keyword>
<dbReference type="InterPro" id="IPR036627">
    <property type="entry name" value="CobW-likC_sf"/>
</dbReference>
<evidence type="ECO:0000313" key="8">
    <source>
        <dbReference type="EMBL" id="GGL96843.1"/>
    </source>
</evidence>
<dbReference type="EMBL" id="BMNW01000001">
    <property type="protein sequence ID" value="GGL96843.1"/>
    <property type="molecule type" value="Genomic_DNA"/>
</dbReference>
<dbReference type="RefSeq" id="WP_188864462.1">
    <property type="nucleotide sequence ID" value="NZ_BMNW01000001.1"/>
</dbReference>
<protein>
    <submittedName>
        <fullName evidence="8">GTP-binding protein</fullName>
    </submittedName>
</protein>
<organism evidence="8 9">
    <name type="scientific">Pseudomonas asuensis</name>
    <dbReference type="NCBI Taxonomy" id="1825787"/>
    <lineage>
        <taxon>Bacteria</taxon>
        <taxon>Pseudomonadati</taxon>
        <taxon>Pseudomonadota</taxon>
        <taxon>Gammaproteobacteria</taxon>
        <taxon>Pseudomonadales</taxon>
        <taxon>Pseudomonadaceae</taxon>
        <taxon>Pseudomonas</taxon>
    </lineage>
</organism>
<name>A0ABQ2GHJ8_9PSED</name>
<evidence type="ECO:0000256" key="3">
    <source>
        <dbReference type="ARBA" id="ARBA00023186"/>
    </source>
</evidence>
<feature type="domain" description="CobW C-terminal" evidence="7">
    <location>
        <begin position="230"/>
        <end position="324"/>
    </location>
</feature>
<evidence type="ECO:0000256" key="1">
    <source>
        <dbReference type="ARBA" id="ARBA00022741"/>
    </source>
</evidence>
<dbReference type="Proteomes" id="UP000616499">
    <property type="component" value="Unassembled WGS sequence"/>
</dbReference>
<reference evidence="9" key="1">
    <citation type="journal article" date="2019" name="Int. J. Syst. Evol. Microbiol.">
        <title>The Global Catalogue of Microorganisms (GCM) 10K type strain sequencing project: providing services to taxonomists for standard genome sequencing and annotation.</title>
        <authorList>
            <consortium name="The Broad Institute Genomics Platform"/>
            <consortium name="The Broad Institute Genome Sequencing Center for Infectious Disease"/>
            <person name="Wu L."/>
            <person name="Ma J."/>
        </authorList>
    </citation>
    <scope>NUCLEOTIDE SEQUENCE [LARGE SCALE GENOMIC DNA]</scope>
    <source>
        <strain evidence="9">JCM 13501</strain>
    </source>
</reference>
<evidence type="ECO:0000259" key="7">
    <source>
        <dbReference type="SMART" id="SM00833"/>
    </source>
</evidence>
<evidence type="ECO:0000256" key="5">
    <source>
        <dbReference type="ARBA" id="ARBA00045658"/>
    </source>
</evidence>
<accession>A0ABQ2GHJ8</accession>
<keyword evidence="9" id="KW-1185">Reference proteome</keyword>
<comment type="similarity">
    <text evidence="4">Belongs to the SIMIBI class G3E GTPase family. ZNG1 subfamily.</text>
</comment>
<evidence type="ECO:0000313" key="9">
    <source>
        <dbReference type="Proteomes" id="UP000616499"/>
    </source>
</evidence>
<evidence type="ECO:0000256" key="6">
    <source>
        <dbReference type="ARBA" id="ARBA00049117"/>
    </source>
</evidence>
<dbReference type="SMART" id="SM00833">
    <property type="entry name" value="CobW_C"/>
    <property type="match status" value="1"/>
</dbReference>
<dbReference type="InterPro" id="IPR051316">
    <property type="entry name" value="Zinc-reg_GTPase_activator"/>
</dbReference>
<dbReference type="InterPro" id="IPR027417">
    <property type="entry name" value="P-loop_NTPase"/>
</dbReference>
<gene>
    <name evidence="8" type="ORF">GCM10009425_04800</name>
</gene>
<dbReference type="Pfam" id="PF02492">
    <property type="entry name" value="cobW"/>
    <property type="match status" value="1"/>
</dbReference>
<dbReference type="NCBIfam" id="NF008578">
    <property type="entry name" value="PRK11537.1"/>
    <property type="match status" value="1"/>
</dbReference>